<feature type="region of interest" description="Disordered" evidence="1">
    <location>
        <begin position="41"/>
        <end position="73"/>
    </location>
</feature>
<dbReference type="AlphaFoldDB" id="A0A6A6B2V2"/>
<organism evidence="2 3">
    <name type="scientific">Aplosporella prunicola CBS 121167</name>
    <dbReference type="NCBI Taxonomy" id="1176127"/>
    <lineage>
        <taxon>Eukaryota</taxon>
        <taxon>Fungi</taxon>
        <taxon>Dikarya</taxon>
        <taxon>Ascomycota</taxon>
        <taxon>Pezizomycotina</taxon>
        <taxon>Dothideomycetes</taxon>
        <taxon>Dothideomycetes incertae sedis</taxon>
        <taxon>Botryosphaeriales</taxon>
        <taxon>Aplosporellaceae</taxon>
        <taxon>Aplosporella</taxon>
    </lineage>
</organism>
<protein>
    <submittedName>
        <fullName evidence="2">Uncharacterized protein</fullName>
    </submittedName>
</protein>
<name>A0A6A6B2V2_9PEZI</name>
<sequence>MSSASSTMSGVRLCNPPPTDPYKPLSTSPAWIDDLWASVAAANKQPESNTTPPSEEIEREWAPASDYGDDSETSTNEELFAIYRETPTVTISPSNERFHELVLLPRGITVDHDFIMDAHVLFKNQDSNDIAGLQHIKLWLSPDKQEMEEIRREYEIMKEHNVCPEEFFTFTQETLLKGQRRHRGPGKETLPYIERLVQQPTSTPNKSTQWHAPPLLSGTNTKTGIDTWAPNIRAATSYWLSADGFADRSSYLYRSSIHMAHNALCPYLSAVFAREIKSIDKRTASVNEALVVGSMALYNRYRLRCRARAAAEHLQQPLPPPPSSASLNHFVLTFVGAQYSVWVVQPKLEEQKWRGCTMTEVAVGDLACGVGDVERLVGWVNALHLWGTMVHRRECGQELSALLSVSGRVKGVPCSLDLGKFV</sequence>
<evidence type="ECO:0000256" key="1">
    <source>
        <dbReference type="SAM" id="MobiDB-lite"/>
    </source>
</evidence>
<proteinExistence type="predicted"/>
<dbReference type="GeneID" id="54304892"/>
<keyword evidence="3" id="KW-1185">Reference proteome</keyword>
<reference evidence="2" key="1">
    <citation type="journal article" date="2020" name="Stud. Mycol.">
        <title>101 Dothideomycetes genomes: a test case for predicting lifestyles and emergence of pathogens.</title>
        <authorList>
            <person name="Haridas S."/>
            <person name="Albert R."/>
            <person name="Binder M."/>
            <person name="Bloem J."/>
            <person name="Labutti K."/>
            <person name="Salamov A."/>
            <person name="Andreopoulos B."/>
            <person name="Baker S."/>
            <person name="Barry K."/>
            <person name="Bills G."/>
            <person name="Bluhm B."/>
            <person name="Cannon C."/>
            <person name="Castanera R."/>
            <person name="Culley D."/>
            <person name="Daum C."/>
            <person name="Ezra D."/>
            <person name="Gonzalez J."/>
            <person name="Henrissat B."/>
            <person name="Kuo A."/>
            <person name="Liang C."/>
            <person name="Lipzen A."/>
            <person name="Lutzoni F."/>
            <person name="Magnuson J."/>
            <person name="Mondo S."/>
            <person name="Nolan M."/>
            <person name="Ohm R."/>
            <person name="Pangilinan J."/>
            <person name="Park H.-J."/>
            <person name="Ramirez L."/>
            <person name="Alfaro M."/>
            <person name="Sun H."/>
            <person name="Tritt A."/>
            <person name="Yoshinaga Y."/>
            <person name="Zwiers L.-H."/>
            <person name="Turgeon B."/>
            <person name="Goodwin S."/>
            <person name="Spatafora J."/>
            <person name="Crous P."/>
            <person name="Grigoriev I."/>
        </authorList>
    </citation>
    <scope>NUCLEOTIDE SEQUENCE</scope>
    <source>
        <strain evidence="2">CBS 121167</strain>
    </source>
</reference>
<dbReference type="RefSeq" id="XP_033393428.1">
    <property type="nucleotide sequence ID" value="XM_033547385.1"/>
</dbReference>
<gene>
    <name evidence="2" type="ORF">K452DRAFT_97725</name>
</gene>
<dbReference type="EMBL" id="ML995500">
    <property type="protein sequence ID" value="KAF2137713.1"/>
    <property type="molecule type" value="Genomic_DNA"/>
</dbReference>
<dbReference type="Proteomes" id="UP000799438">
    <property type="component" value="Unassembled WGS sequence"/>
</dbReference>
<evidence type="ECO:0000313" key="2">
    <source>
        <dbReference type="EMBL" id="KAF2137713.1"/>
    </source>
</evidence>
<evidence type="ECO:0000313" key="3">
    <source>
        <dbReference type="Proteomes" id="UP000799438"/>
    </source>
</evidence>
<feature type="region of interest" description="Disordered" evidence="1">
    <location>
        <begin position="1"/>
        <end position="26"/>
    </location>
</feature>
<accession>A0A6A6B2V2</accession>